<reference evidence="1 2" key="1">
    <citation type="submission" date="2014-02" db="EMBL/GenBank/DDBJ databases">
        <title>Kosmotoga genome sequencing.</title>
        <authorList>
            <person name="Pollo S.M."/>
            <person name="Charchuk R."/>
            <person name="Nesbo C.L."/>
        </authorList>
    </citation>
    <scope>NUCLEOTIDE SEQUENCE [LARGE SCALE GENOMIC DNA]</scope>
    <source>
        <strain evidence="1 2">S304</strain>
    </source>
</reference>
<accession>A0A176K4I0</accession>
<sequence>MNKEIRNMAASVKDRLLRIAKFNKVDYTRILQRYAQERFLYRLSVSNFRSNLVLKGAMMFLAYGLPDLRPTKDIDFLGIAISNEPDNIEMIIKQISSIPCNDGIIFNGENLKISIIKKDAEYNGVRVIIPWNIERTKGNLQLDIGFGDRIHNGPVEVSFPTLIDQIQPLIMVYSKETALAEKLQIIVSLNYETSRMKDFYDIYYLCSHSSFHLSNLRKAILETFENRGTSFQDIDTVLSTEFITNKEKQTQWEAFLVRSRLDNKLDFLKLMKKLKTFLVPLLKSSDDLVWNPKQWCWNRY</sequence>
<name>A0A176K4I0_9BACT</name>
<proteinExistence type="predicted"/>
<dbReference type="InterPro" id="IPR014942">
    <property type="entry name" value="AbiEii"/>
</dbReference>
<comment type="caution">
    <text evidence="1">The sequence shown here is derived from an EMBL/GenBank/DDBJ whole genome shotgun (WGS) entry which is preliminary data.</text>
</comment>
<dbReference type="Pfam" id="PF08843">
    <property type="entry name" value="AbiEii"/>
    <property type="match status" value="1"/>
</dbReference>
<evidence type="ECO:0000313" key="2">
    <source>
        <dbReference type="Proteomes" id="UP000077339"/>
    </source>
</evidence>
<dbReference type="PATRIC" id="fig|1453497.3.peg.757"/>
<dbReference type="Proteomes" id="UP000077339">
    <property type="component" value="Unassembled WGS sequence"/>
</dbReference>
<keyword evidence="2" id="KW-1185">Reference proteome</keyword>
<dbReference type="STRING" id="1453497.AT15_03820"/>
<gene>
    <name evidence="1" type="ORF">AT15_03820</name>
</gene>
<evidence type="ECO:0000313" key="1">
    <source>
        <dbReference type="EMBL" id="OAA31962.1"/>
    </source>
</evidence>
<protein>
    <recommendedName>
        <fullName evidence="3">Nucleotidyl transferase AbiEii/AbiGii toxin family protein</fullName>
    </recommendedName>
</protein>
<evidence type="ECO:0008006" key="3">
    <source>
        <dbReference type="Google" id="ProtNLM"/>
    </source>
</evidence>
<dbReference type="EMBL" id="JFHK01000002">
    <property type="protein sequence ID" value="OAA31962.1"/>
    <property type="molecule type" value="Genomic_DNA"/>
</dbReference>
<dbReference type="OrthoDB" id="43109at2"/>
<organism evidence="1 2">
    <name type="scientific">Kosmotoga arenicorallina S304</name>
    <dbReference type="NCBI Taxonomy" id="1453497"/>
    <lineage>
        <taxon>Bacteria</taxon>
        <taxon>Thermotogati</taxon>
        <taxon>Thermotogota</taxon>
        <taxon>Thermotogae</taxon>
        <taxon>Kosmotogales</taxon>
        <taxon>Kosmotogaceae</taxon>
        <taxon>Kosmotoga</taxon>
    </lineage>
</organism>
<dbReference type="RefSeq" id="WP_068345697.1">
    <property type="nucleotide sequence ID" value="NZ_JFHK01000002.1"/>
</dbReference>
<dbReference type="AlphaFoldDB" id="A0A176K4I0"/>